<proteinExistence type="predicted"/>
<organism evidence="2 3">
    <name type="scientific">Candidatus Muproteobacteria bacterium RBG_16_60_9</name>
    <dbReference type="NCBI Taxonomy" id="1817755"/>
    <lineage>
        <taxon>Bacteria</taxon>
        <taxon>Pseudomonadati</taxon>
        <taxon>Pseudomonadota</taxon>
        <taxon>Candidatus Muproteobacteria</taxon>
    </lineage>
</organism>
<dbReference type="Gene3D" id="3.40.50.1980">
    <property type="entry name" value="Nitrogenase molybdenum iron protein domain"/>
    <property type="match status" value="2"/>
</dbReference>
<feature type="chain" id="PRO_5009527106" evidence="1">
    <location>
        <begin position="23"/>
        <end position="301"/>
    </location>
</feature>
<dbReference type="PANTHER" id="PTHR42953">
    <property type="entry name" value="HIGH-AFFINITY ZINC UPTAKE SYSTEM PROTEIN ZNUA-RELATED"/>
    <property type="match status" value="1"/>
</dbReference>
<feature type="signal peptide" evidence="1">
    <location>
        <begin position="1"/>
        <end position="22"/>
    </location>
</feature>
<dbReference type="InterPro" id="IPR006127">
    <property type="entry name" value="ZnuA-like"/>
</dbReference>
<gene>
    <name evidence="2" type="ORF">A2W18_10670</name>
</gene>
<evidence type="ECO:0000313" key="2">
    <source>
        <dbReference type="EMBL" id="OGI63279.1"/>
    </source>
</evidence>
<reference evidence="2 3" key="1">
    <citation type="journal article" date="2016" name="Nat. Commun.">
        <title>Thousands of microbial genomes shed light on interconnected biogeochemical processes in an aquifer system.</title>
        <authorList>
            <person name="Anantharaman K."/>
            <person name="Brown C.T."/>
            <person name="Hug L.A."/>
            <person name="Sharon I."/>
            <person name="Castelle C.J."/>
            <person name="Probst A.J."/>
            <person name="Thomas B.C."/>
            <person name="Singh A."/>
            <person name="Wilkins M.J."/>
            <person name="Karaoz U."/>
            <person name="Brodie E.L."/>
            <person name="Williams K.H."/>
            <person name="Hubbard S.S."/>
            <person name="Banfield J.F."/>
        </authorList>
    </citation>
    <scope>NUCLEOTIDE SEQUENCE [LARGE SCALE GENOMIC DNA]</scope>
</reference>
<dbReference type="Proteomes" id="UP000179076">
    <property type="component" value="Unassembled WGS sequence"/>
</dbReference>
<accession>A0A1F6V151</accession>
<keyword evidence="1" id="KW-0732">Signal</keyword>
<dbReference type="SUPFAM" id="SSF53807">
    <property type="entry name" value="Helical backbone' metal receptor"/>
    <property type="match status" value="1"/>
</dbReference>
<dbReference type="GO" id="GO:0030001">
    <property type="term" value="P:metal ion transport"/>
    <property type="evidence" value="ECO:0007669"/>
    <property type="project" value="InterPro"/>
</dbReference>
<sequence length="301" mass="32771">MTIIKKLLVAATLCVAALPAQAALKIFACEPEWAALAQELGGDKVSTFSATTPLQDPHHIEARPSLIARLRQADLAICTGAELESGWMPILLRQAGNSKVQPGQNGYLEAASVVERLEIPAVLDRALGDIHAGGNPHIHTDPRRIATVADKLAERLTVVDPVNAAYYVQRQQAFAQRWRAAIADWSQRAAPLKGMRVVSHHRDWIYLYDWLGIVDAGTLEAIPGIPPTVAHLAKLKATLAREPARAVIRTPYEDARPSEWIVREAKLKAIVLPYTVGGTAGATNLYTLFDETLRLLLEVAG</sequence>
<evidence type="ECO:0000313" key="3">
    <source>
        <dbReference type="Proteomes" id="UP000179076"/>
    </source>
</evidence>
<dbReference type="PANTHER" id="PTHR42953:SF2">
    <property type="entry name" value="ADHESION PROTEIN"/>
    <property type="match status" value="1"/>
</dbReference>
<evidence type="ECO:0000256" key="1">
    <source>
        <dbReference type="SAM" id="SignalP"/>
    </source>
</evidence>
<dbReference type="InterPro" id="IPR050492">
    <property type="entry name" value="Bact_metal-bind_prot9"/>
</dbReference>
<dbReference type="EMBL" id="MFSP01000158">
    <property type="protein sequence ID" value="OGI63279.1"/>
    <property type="molecule type" value="Genomic_DNA"/>
</dbReference>
<dbReference type="Pfam" id="PF01297">
    <property type="entry name" value="ZnuA"/>
    <property type="match status" value="1"/>
</dbReference>
<name>A0A1F6V151_9PROT</name>
<dbReference type="GO" id="GO:0046872">
    <property type="term" value="F:metal ion binding"/>
    <property type="evidence" value="ECO:0007669"/>
    <property type="project" value="InterPro"/>
</dbReference>
<protein>
    <submittedName>
        <fullName evidence="2">Zinc ABC transporter substrate-binding protein</fullName>
    </submittedName>
</protein>
<dbReference type="AlphaFoldDB" id="A0A1F6V151"/>
<comment type="caution">
    <text evidence="2">The sequence shown here is derived from an EMBL/GenBank/DDBJ whole genome shotgun (WGS) entry which is preliminary data.</text>
</comment>